<dbReference type="Pfam" id="PF14479">
    <property type="entry name" value="HeLo"/>
    <property type="match status" value="1"/>
</dbReference>
<feature type="domain" description="Prion-inhibition and propagation HeLo" evidence="2">
    <location>
        <begin position="15"/>
        <end position="212"/>
    </location>
</feature>
<dbReference type="Gene3D" id="1.20.120.1020">
    <property type="entry name" value="Prion-inhibition and propagation, HeLo domain"/>
    <property type="match status" value="1"/>
</dbReference>
<gene>
    <name evidence="3" type="ORF">GJ744_004563</name>
</gene>
<accession>A0A8H7E5M9</accession>
<comment type="caution">
    <text evidence="3">The sequence shown here is derived from an EMBL/GenBank/DDBJ whole genome shotgun (WGS) entry which is preliminary data.</text>
</comment>
<feature type="region of interest" description="Disordered" evidence="1">
    <location>
        <begin position="495"/>
        <end position="600"/>
    </location>
</feature>
<sequence>MADPLSITVGVLSTINGVGKLFTTCVDLFNFFGDVRSYGKDHAILSTQLDIEKTLLLQWGQQVNLFDDVPDPRLSDPATTTAVVKALNCIKILLEDTEKLNSNYCLSQEIVLANEGYVAQSPSTISNFRLKNMLHLFPRFQQLISESEKQTSTVRKSLWVVFDKTKFGELLSQLDWFIRKLGELVPVRSTEQLVMAVEDLSSLSHDLEQLELVEDASRDSHPDWAEIASEMASVASVRPEAVSDAGSISDVAGTLSPANATTYPEHRPLRYQDPLTGTAREAESFYGRPAPGNSPDLTGRIPSHVTALKNDAERSKSENENTNRDRGSLGADITWRGIEVPDDGRPITIATGKKRRPSGKLSKSQHHSQTSFMVEIFEAGKGQDIPSRPSVRVKVHPSTSRKSGEKGDGEIAVTEAHGSRKPSYRRRISLGTDSPKQAVDVGSISSLSSLSEESRLAHHGVPIEVEVLPKEGTERSGTSISRTLQFIVPSSDISSMPADSMLEGNPPPVITRPERSRSLSREEVDEHSNLKTPIRKQSRSLSRERLTQKVLEKLANRPQEVSSSSRKFHGEKSSSQRGSKDHSDADAHSYDRLSSRQQEDASIITGAESSIHTNSALSGNRKSGDQISFKFATSKSSVDNPKLLDAFEDVLRRVIMPELKEVKKNKNRQRESRRKEAGLDSPSERNFRRRESSNSLSVEEDRRLRRKSKDRQLRNSAAGALVGGTLTVAALQHHDLRSSLAASPTIATGLLDNNHLLADEERQRRYESNLHHQHPIMRGLSPIQSVASYNMNPEIIETSLSTVHANTATVESATSQSGHKRRVDRSLQPEASRGKVDTFLDPGRTALNTSSLIIDRGDDPGRRRTAVKLAIASLKSKTPEELEAIELLLTQLLEETDFFEMQSGRTSEPQQGEGATSSLSFVPTASKLLSEFAATTATEPQFADHLTEGANETGASSVLCKDFEDRGIIASSASEFEALKAAIEEICHVAWRIDSSPLPFEQPS</sequence>
<feature type="compositionally biased region" description="Basic and acidic residues" evidence="1">
    <location>
        <begin position="568"/>
        <end position="599"/>
    </location>
</feature>
<dbReference type="PANTHER" id="PTHR42105:SF1">
    <property type="entry name" value="TRANSALDOLASE"/>
    <property type="match status" value="1"/>
</dbReference>
<feature type="region of interest" description="Disordered" evidence="1">
    <location>
        <begin position="811"/>
        <end position="841"/>
    </location>
</feature>
<name>A0A8H7E5M9_9EURO</name>
<dbReference type="InterPro" id="IPR029498">
    <property type="entry name" value="HeLo_dom"/>
</dbReference>
<feature type="compositionally biased region" description="Basic and acidic residues" evidence="1">
    <location>
        <begin position="541"/>
        <end position="555"/>
    </location>
</feature>
<feature type="compositionally biased region" description="Basic and acidic residues" evidence="1">
    <location>
        <begin position="824"/>
        <end position="838"/>
    </location>
</feature>
<dbReference type="AlphaFoldDB" id="A0A8H7E5M9"/>
<feature type="region of interest" description="Disordered" evidence="1">
    <location>
        <begin position="662"/>
        <end position="716"/>
    </location>
</feature>
<feature type="region of interest" description="Disordered" evidence="1">
    <location>
        <begin position="308"/>
        <end position="369"/>
    </location>
</feature>
<dbReference type="PANTHER" id="PTHR42105">
    <property type="entry name" value="DIM2-ASSOCIATED PROTEIN 1"/>
    <property type="match status" value="1"/>
</dbReference>
<feature type="compositionally biased region" description="Basic and acidic residues" evidence="1">
    <location>
        <begin position="662"/>
        <end position="692"/>
    </location>
</feature>
<feature type="compositionally biased region" description="Basic residues" evidence="1">
    <location>
        <begin position="419"/>
        <end position="428"/>
    </location>
</feature>
<dbReference type="OrthoDB" id="5382102at2759"/>
<feature type="compositionally biased region" description="Basic residues" evidence="1">
    <location>
        <begin position="352"/>
        <end position="366"/>
    </location>
</feature>
<dbReference type="InterPro" id="IPR038305">
    <property type="entry name" value="HeLo_sf"/>
</dbReference>
<feature type="compositionally biased region" description="Basic and acidic residues" evidence="1">
    <location>
        <begin position="512"/>
        <end position="529"/>
    </location>
</feature>
<evidence type="ECO:0000313" key="4">
    <source>
        <dbReference type="Proteomes" id="UP000606974"/>
    </source>
</evidence>
<reference evidence="3" key="1">
    <citation type="submission" date="2020-02" db="EMBL/GenBank/DDBJ databases">
        <authorList>
            <person name="Palmer J.M."/>
        </authorList>
    </citation>
    <scope>NUCLEOTIDE SEQUENCE</scope>
    <source>
        <strain evidence="3">EPUS1.4</strain>
        <tissue evidence="3">Thallus</tissue>
    </source>
</reference>
<protein>
    <recommendedName>
        <fullName evidence="2">Prion-inhibition and propagation HeLo domain-containing protein</fullName>
    </recommendedName>
</protein>
<keyword evidence="4" id="KW-1185">Reference proteome</keyword>
<evidence type="ECO:0000256" key="1">
    <source>
        <dbReference type="SAM" id="MobiDB-lite"/>
    </source>
</evidence>
<feature type="region of interest" description="Disordered" evidence="1">
    <location>
        <begin position="382"/>
        <end position="428"/>
    </location>
</feature>
<dbReference type="Proteomes" id="UP000606974">
    <property type="component" value="Unassembled WGS sequence"/>
</dbReference>
<evidence type="ECO:0000313" key="3">
    <source>
        <dbReference type="EMBL" id="KAF7511374.1"/>
    </source>
</evidence>
<organism evidence="3 4">
    <name type="scientific">Endocarpon pusillum</name>
    <dbReference type="NCBI Taxonomy" id="364733"/>
    <lineage>
        <taxon>Eukaryota</taxon>
        <taxon>Fungi</taxon>
        <taxon>Dikarya</taxon>
        <taxon>Ascomycota</taxon>
        <taxon>Pezizomycotina</taxon>
        <taxon>Eurotiomycetes</taxon>
        <taxon>Chaetothyriomycetidae</taxon>
        <taxon>Verrucariales</taxon>
        <taxon>Verrucariaceae</taxon>
        <taxon>Endocarpon</taxon>
    </lineage>
</organism>
<proteinExistence type="predicted"/>
<evidence type="ECO:0000259" key="2">
    <source>
        <dbReference type="Pfam" id="PF14479"/>
    </source>
</evidence>
<dbReference type="EMBL" id="JAACFV010000020">
    <property type="protein sequence ID" value="KAF7511374.1"/>
    <property type="molecule type" value="Genomic_DNA"/>
</dbReference>
<feature type="compositionally biased region" description="Basic and acidic residues" evidence="1">
    <location>
        <begin position="310"/>
        <end position="327"/>
    </location>
</feature>